<feature type="signal peptide" evidence="1">
    <location>
        <begin position="1"/>
        <end position="22"/>
    </location>
</feature>
<dbReference type="OrthoDB" id="650068at2"/>
<comment type="caution">
    <text evidence="2">The sequence shown here is derived from an EMBL/GenBank/DDBJ whole genome shotgun (WGS) entry which is preliminary data.</text>
</comment>
<evidence type="ECO:0000313" key="2">
    <source>
        <dbReference type="EMBL" id="THD66838.1"/>
    </source>
</evidence>
<dbReference type="EMBL" id="SSMC01000003">
    <property type="protein sequence ID" value="THD66838.1"/>
    <property type="molecule type" value="Genomic_DNA"/>
</dbReference>
<name>A0A4S3LYX5_9FLAO</name>
<keyword evidence="1" id="KW-0732">Signal</keyword>
<keyword evidence="3" id="KW-1185">Reference proteome</keyword>
<dbReference type="AlphaFoldDB" id="A0A4S3LYX5"/>
<evidence type="ECO:0008006" key="4">
    <source>
        <dbReference type="Google" id="ProtNLM"/>
    </source>
</evidence>
<feature type="chain" id="PRO_5020538202" description="DUF481 domain-containing protein" evidence="1">
    <location>
        <begin position="23"/>
        <end position="250"/>
    </location>
</feature>
<evidence type="ECO:0000256" key="1">
    <source>
        <dbReference type="SAM" id="SignalP"/>
    </source>
</evidence>
<accession>A0A4S3LYX5</accession>
<evidence type="ECO:0000313" key="3">
    <source>
        <dbReference type="Proteomes" id="UP000305939"/>
    </source>
</evidence>
<reference evidence="2 3" key="1">
    <citation type="submission" date="2019-04" db="EMBL/GenBank/DDBJ databases">
        <title>Draft genome sequence of Robertkochia marina CC-AMO-30D.</title>
        <authorList>
            <person name="Hameed A."/>
            <person name="Lin S.-Y."/>
            <person name="Shahina M."/>
            <person name="Lai W.-A."/>
            <person name="Young C.-C."/>
        </authorList>
    </citation>
    <scope>NUCLEOTIDE SEQUENCE [LARGE SCALE GENOMIC DNA]</scope>
    <source>
        <strain evidence="2 3">CC-AMO-30D</strain>
    </source>
</reference>
<protein>
    <recommendedName>
        <fullName evidence="4">DUF481 domain-containing protein</fullName>
    </recommendedName>
</protein>
<organism evidence="2 3">
    <name type="scientific">Robertkochia marina</name>
    <dbReference type="NCBI Taxonomy" id="1227945"/>
    <lineage>
        <taxon>Bacteria</taxon>
        <taxon>Pseudomonadati</taxon>
        <taxon>Bacteroidota</taxon>
        <taxon>Flavobacteriia</taxon>
        <taxon>Flavobacteriales</taxon>
        <taxon>Flavobacteriaceae</taxon>
        <taxon>Robertkochia</taxon>
    </lineage>
</organism>
<sequence length="250" mass="28853">MNSKKAVGLLLIFLSITLTARAQEDKIKMLDYFRGELHVTNNGISLVPTFSVNKPASILYLYMGKGKLSFEPDMRFTLEGKPWTFLFWFRYRAITTEKFSLRVGVHPALNFRTIDAVSNGIQKEVIETRRFLAAELAPSYAITKNVSMGMYYLYAYGLDDSQKNTHYVAANSSFRNINVFGDYYLNVSPQFYYLRLDDEDGTYAAAFLRFYKKDFPLAIGAIFNQTLNTVINPEDNLVWNISLEYRFGKW</sequence>
<gene>
    <name evidence="2" type="ORF">E7Z59_11735</name>
</gene>
<proteinExistence type="predicted"/>
<dbReference type="Proteomes" id="UP000305939">
    <property type="component" value="Unassembled WGS sequence"/>
</dbReference>